<name>A0A437PS24_9BACT</name>
<dbReference type="RefSeq" id="WP_127804342.1">
    <property type="nucleotide sequence ID" value="NZ_SACY01000003.1"/>
</dbReference>
<evidence type="ECO:0000256" key="4">
    <source>
        <dbReference type="RuleBase" id="RU003456"/>
    </source>
</evidence>
<comment type="subunit">
    <text evidence="3">NDH-1 is composed of 14 different subunits. Subunits NuoB, C, D, E, F, and G constitute the peripheral sector of the complex.</text>
</comment>
<keyword evidence="3 5" id="KW-0874">Quinone</keyword>
<evidence type="ECO:0000256" key="1">
    <source>
        <dbReference type="ARBA" id="ARBA00007569"/>
    </source>
</evidence>
<organism evidence="7 8">
    <name type="scientific">Sandaracinomonas limnophila</name>
    <dbReference type="NCBI Taxonomy" id="1862386"/>
    <lineage>
        <taxon>Bacteria</taxon>
        <taxon>Pseudomonadati</taxon>
        <taxon>Bacteroidota</taxon>
        <taxon>Cytophagia</taxon>
        <taxon>Cytophagales</taxon>
        <taxon>Flectobacillaceae</taxon>
        <taxon>Sandaracinomonas</taxon>
    </lineage>
</organism>
<evidence type="ECO:0000256" key="5">
    <source>
        <dbReference type="RuleBase" id="RU003582"/>
    </source>
</evidence>
<dbReference type="PANTHER" id="PTHR10884:SF14">
    <property type="entry name" value="NADH DEHYDROGENASE [UBIQUINONE] IRON-SULFUR PROTEIN 3, MITOCHONDRIAL"/>
    <property type="match status" value="1"/>
</dbReference>
<dbReference type="OrthoDB" id="9803286at2"/>
<feature type="domain" description="NADH:ubiquinone oxidoreductase 30kDa subunit" evidence="6">
    <location>
        <begin position="28"/>
        <end position="150"/>
    </location>
</feature>
<keyword evidence="3" id="KW-0472">Membrane</keyword>
<dbReference type="GO" id="GO:0050136">
    <property type="term" value="F:NADH dehydrogenase (quinone) (non-electrogenic) activity"/>
    <property type="evidence" value="ECO:0007669"/>
    <property type="project" value="UniProtKB-UniRule"/>
</dbReference>
<dbReference type="GO" id="GO:0005886">
    <property type="term" value="C:plasma membrane"/>
    <property type="evidence" value="ECO:0007669"/>
    <property type="project" value="UniProtKB-SubCell"/>
</dbReference>
<keyword evidence="3" id="KW-1003">Cell membrane</keyword>
<proteinExistence type="inferred from homology"/>
<protein>
    <recommendedName>
        <fullName evidence="3">NADH-quinone oxidoreductase subunit C</fullName>
        <ecNumber evidence="3">7.1.1.-</ecNumber>
    </recommendedName>
    <alternativeName>
        <fullName evidence="3">NADH dehydrogenase I subunit C</fullName>
    </alternativeName>
    <alternativeName>
        <fullName evidence="3">NDH-1 subunit C</fullName>
    </alternativeName>
</protein>
<dbReference type="Pfam" id="PF00329">
    <property type="entry name" value="Complex1_30kDa"/>
    <property type="match status" value="1"/>
</dbReference>
<dbReference type="InterPro" id="IPR037232">
    <property type="entry name" value="NADH_quin_OxRdtase_su_C/D-like"/>
</dbReference>
<dbReference type="Proteomes" id="UP000282832">
    <property type="component" value="Unassembled WGS sequence"/>
</dbReference>
<dbReference type="PROSITE" id="PS00542">
    <property type="entry name" value="COMPLEX1_30K"/>
    <property type="match status" value="1"/>
</dbReference>
<dbReference type="Gene3D" id="3.30.460.80">
    <property type="entry name" value="NADH:ubiquinone oxidoreductase, 30kDa subunit"/>
    <property type="match status" value="1"/>
</dbReference>
<evidence type="ECO:0000313" key="8">
    <source>
        <dbReference type="Proteomes" id="UP000282832"/>
    </source>
</evidence>
<comment type="catalytic activity">
    <reaction evidence="3 5">
        <text>a quinone + NADH + 5 H(+)(in) = a quinol + NAD(+) + 4 H(+)(out)</text>
        <dbReference type="Rhea" id="RHEA:57888"/>
        <dbReference type="ChEBI" id="CHEBI:15378"/>
        <dbReference type="ChEBI" id="CHEBI:24646"/>
        <dbReference type="ChEBI" id="CHEBI:57540"/>
        <dbReference type="ChEBI" id="CHEBI:57945"/>
        <dbReference type="ChEBI" id="CHEBI:132124"/>
    </reaction>
</comment>
<dbReference type="InterPro" id="IPR001268">
    <property type="entry name" value="NADH_UbQ_OxRdtase_30kDa_su"/>
</dbReference>
<dbReference type="GO" id="GO:0048038">
    <property type="term" value="F:quinone binding"/>
    <property type="evidence" value="ECO:0007669"/>
    <property type="project" value="UniProtKB-KW"/>
</dbReference>
<comment type="similarity">
    <text evidence="1 3 4">Belongs to the complex I 30 kDa subunit family.</text>
</comment>
<dbReference type="PANTHER" id="PTHR10884">
    <property type="entry name" value="NADH DEHYDROGENASE UBIQUINONE IRON-SULFUR PROTEIN 3"/>
    <property type="match status" value="1"/>
</dbReference>
<sequence length="158" mass="18668">MKELSFFQNLIQNHLGCETVLLDHRQLECNPDDLVKIVDFLWKSPETYFDQLSCITAVDNGLEKNTFDIIYTLYSIPFNETLHLKVILSREGNPEIDSLTAIYKTADWHEREAFDLMGIHFKGHPDLRRILMPEDWKGHPLRKDYEVQENYHGIKVKY</sequence>
<dbReference type="HAMAP" id="MF_01357">
    <property type="entry name" value="NDH1_NuoC"/>
    <property type="match status" value="1"/>
</dbReference>
<evidence type="ECO:0000256" key="2">
    <source>
        <dbReference type="ARBA" id="ARBA00022448"/>
    </source>
</evidence>
<reference evidence="7 8" key="1">
    <citation type="submission" date="2019-01" db="EMBL/GenBank/DDBJ databases">
        <authorList>
            <person name="Chen W.-M."/>
        </authorList>
    </citation>
    <scope>NUCLEOTIDE SEQUENCE [LARGE SCALE GENOMIC DNA]</scope>
    <source>
        <strain evidence="7 8">FSY-15</strain>
    </source>
</reference>
<comment type="function">
    <text evidence="3">NDH-1 shuttles electrons from NADH, via FMN and iron-sulfur (Fe-S) centers, to quinones in the respiratory chain. The immediate electron acceptor for the enzyme in this species is believed to be a menaquinone. Couples the redox reaction to proton translocation (for every two electrons transferred, four hydrogen ions are translocated across the cytoplasmic membrane), and thus conserves the redox energy in a proton gradient.</text>
</comment>
<comment type="caution">
    <text evidence="7">The sequence shown here is derived from an EMBL/GenBank/DDBJ whole genome shotgun (WGS) entry which is preliminary data.</text>
</comment>
<comment type="subcellular location">
    <subcellularLocation>
        <location evidence="3">Cell membrane</location>
        <topology evidence="3">Peripheral membrane protein</topology>
        <orientation evidence="3">Cytoplasmic side</orientation>
    </subcellularLocation>
</comment>
<gene>
    <name evidence="3" type="primary">nuoC</name>
    <name evidence="7" type="ORF">EOJ36_08560</name>
</gene>
<evidence type="ECO:0000259" key="6">
    <source>
        <dbReference type="Pfam" id="PF00329"/>
    </source>
</evidence>
<dbReference type="GO" id="GO:0008137">
    <property type="term" value="F:NADH dehydrogenase (ubiquinone) activity"/>
    <property type="evidence" value="ECO:0007669"/>
    <property type="project" value="InterPro"/>
</dbReference>
<evidence type="ECO:0000313" key="7">
    <source>
        <dbReference type="EMBL" id="RVU25047.1"/>
    </source>
</evidence>
<evidence type="ECO:0000256" key="3">
    <source>
        <dbReference type="HAMAP-Rule" id="MF_01357"/>
    </source>
</evidence>
<dbReference type="SUPFAM" id="SSF143243">
    <property type="entry name" value="Nqo5-like"/>
    <property type="match status" value="1"/>
</dbReference>
<keyword evidence="8" id="KW-1185">Reference proteome</keyword>
<dbReference type="InterPro" id="IPR020396">
    <property type="entry name" value="NADH_UbQ_OxRdtase_CS"/>
</dbReference>
<dbReference type="AlphaFoldDB" id="A0A437PS24"/>
<keyword evidence="2 3" id="KW-0813">Transport</keyword>
<keyword evidence="3 4" id="KW-0520">NAD</keyword>
<accession>A0A437PS24</accession>
<dbReference type="NCBIfam" id="TIGR01961">
    <property type="entry name" value="NuoC_fam"/>
    <property type="match status" value="1"/>
</dbReference>
<dbReference type="EMBL" id="SACY01000003">
    <property type="protein sequence ID" value="RVU25047.1"/>
    <property type="molecule type" value="Genomic_DNA"/>
</dbReference>
<keyword evidence="3 4" id="KW-1278">Translocase</keyword>
<dbReference type="InterPro" id="IPR010218">
    <property type="entry name" value="NADH_DH_suC"/>
</dbReference>
<dbReference type="EC" id="7.1.1.-" evidence="3"/>